<proteinExistence type="predicted"/>
<name>A0ABD1RBD0_9LAMI</name>
<dbReference type="AlphaFoldDB" id="A0ABD1RBD0"/>
<keyword evidence="1" id="KW-0732">Signal</keyword>
<dbReference type="PANTHER" id="PTHR36619:SF2">
    <property type="entry name" value="OS04G0208900 PROTEIN"/>
    <property type="match status" value="1"/>
</dbReference>
<gene>
    <name evidence="2" type="ORF">Adt_30424</name>
</gene>
<evidence type="ECO:0000313" key="3">
    <source>
        <dbReference type="Proteomes" id="UP001604336"/>
    </source>
</evidence>
<feature type="chain" id="PRO_5044852899" evidence="1">
    <location>
        <begin position="22"/>
        <end position="100"/>
    </location>
</feature>
<keyword evidence="3" id="KW-1185">Reference proteome</keyword>
<organism evidence="2 3">
    <name type="scientific">Abeliophyllum distichum</name>
    <dbReference type="NCBI Taxonomy" id="126358"/>
    <lineage>
        <taxon>Eukaryota</taxon>
        <taxon>Viridiplantae</taxon>
        <taxon>Streptophyta</taxon>
        <taxon>Embryophyta</taxon>
        <taxon>Tracheophyta</taxon>
        <taxon>Spermatophyta</taxon>
        <taxon>Magnoliopsida</taxon>
        <taxon>eudicotyledons</taxon>
        <taxon>Gunneridae</taxon>
        <taxon>Pentapetalae</taxon>
        <taxon>asterids</taxon>
        <taxon>lamiids</taxon>
        <taxon>Lamiales</taxon>
        <taxon>Oleaceae</taxon>
        <taxon>Forsythieae</taxon>
        <taxon>Abeliophyllum</taxon>
    </lineage>
</organism>
<feature type="signal peptide" evidence="1">
    <location>
        <begin position="1"/>
        <end position="21"/>
    </location>
</feature>
<sequence length="100" mass="11011">MFPTTFIFLILLLSPIDETMARHHPILPSAPSTALPLGSQASDFVTLKPLLSHKQRVFHKKEVKICKPKGSGHTSAPSRCVNYNTHGSLRCFSGNDSQQP</sequence>
<evidence type="ECO:0000256" key="1">
    <source>
        <dbReference type="SAM" id="SignalP"/>
    </source>
</evidence>
<reference evidence="3" key="1">
    <citation type="submission" date="2024-07" db="EMBL/GenBank/DDBJ databases">
        <title>Two chromosome-level genome assemblies of Korean endemic species Abeliophyllum distichum and Forsythia ovata (Oleaceae).</title>
        <authorList>
            <person name="Jang H."/>
        </authorList>
    </citation>
    <scope>NUCLEOTIDE SEQUENCE [LARGE SCALE GENOMIC DNA]</scope>
</reference>
<comment type="caution">
    <text evidence="2">The sequence shown here is derived from an EMBL/GenBank/DDBJ whole genome shotgun (WGS) entry which is preliminary data.</text>
</comment>
<evidence type="ECO:0000313" key="2">
    <source>
        <dbReference type="EMBL" id="KAL2485668.1"/>
    </source>
</evidence>
<dbReference type="Proteomes" id="UP001604336">
    <property type="component" value="Unassembled WGS sequence"/>
</dbReference>
<protein>
    <submittedName>
        <fullName evidence="2">Uncharacterized protein</fullName>
    </submittedName>
</protein>
<dbReference type="EMBL" id="JBFOLK010000009">
    <property type="protein sequence ID" value="KAL2485668.1"/>
    <property type="molecule type" value="Genomic_DNA"/>
</dbReference>
<accession>A0ABD1RBD0</accession>
<dbReference type="PANTHER" id="PTHR36619">
    <property type="entry name" value="OS04G0208900 PROTEIN"/>
    <property type="match status" value="1"/>
</dbReference>